<comment type="caution">
    <text evidence="2">The sequence shown here is derived from an EMBL/GenBank/DDBJ whole genome shotgun (WGS) entry which is preliminary data.</text>
</comment>
<dbReference type="EMBL" id="JACEFG010000002">
    <property type="protein sequence ID" value="MBA2175691.1"/>
    <property type="molecule type" value="Genomic_DNA"/>
</dbReference>
<organism evidence="2 3">
    <name type="scientific">Halobacillus locisalis</name>
    <dbReference type="NCBI Taxonomy" id="220753"/>
    <lineage>
        <taxon>Bacteria</taxon>
        <taxon>Bacillati</taxon>
        <taxon>Bacillota</taxon>
        <taxon>Bacilli</taxon>
        <taxon>Bacillales</taxon>
        <taxon>Bacillaceae</taxon>
        <taxon>Halobacillus</taxon>
    </lineage>
</organism>
<dbReference type="PANTHER" id="PTHR33990">
    <property type="entry name" value="PROTEIN YJDN-RELATED"/>
    <property type="match status" value="1"/>
</dbReference>
<dbReference type="Gene3D" id="3.10.180.10">
    <property type="entry name" value="2,3-Dihydroxybiphenyl 1,2-Dioxygenase, domain 1"/>
    <property type="match status" value="1"/>
</dbReference>
<evidence type="ECO:0000313" key="2">
    <source>
        <dbReference type="EMBL" id="MBA2175691.1"/>
    </source>
</evidence>
<keyword evidence="3" id="KW-1185">Reference proteome</keyword>
<accession>A0A838CUT5</accession>
<name>A0A838CUT5_9BACI</name>
<proteinExistence type="predicted"/>
<protein>
    <submittedName>
        <fullName evidence="2">VOC family protein</fullName>
    </submittedName>
</protein>
<feature type="domain" description="PhnB-like" evidence="1">
    <location>
        <begin position="5"/>
        <end position="131"/>
    </location>
</feature>
<dbReference type="CDD" id="cd06588">
    <property type="entry name" value="PhnB_like"/>
    <property type="match status" value="1"/>
</dbReference>
<dbReference type="RefSeq" id="WP_181472687.1">
    <property type="nucleotide sequence ID" value="NZ_JACEFG010000002.1"/>
</dbReference>
<evidence type="ECO:0000259" key="1">
    <source>
        <dbReference type="Pfam" id="PF06983"/>
    </source>
</evidence>
<dbReference type="PANTHER" id="PTHR33990:SF1">
    <property type="entry name" value="PROTEIN YJDN"/>
    <property type="match status" value="1"/>
</dbReference>
<dbReference type="InterPro" id="IPR029068">
    <property type="entry name" value="Glyas_Bleomycin-R_OHBP_Dase"/>
</dbReference>
<gene>
    <name evidence="2" type="ORF">H0266_12390</name>
</gene>
<evidence type="ECO:0000313" key="3">
    <source>
        <dbReference type="Proteomes" id="UP000571017"/>
    </source>
</evidence>
<dbReference type="InterPro" id="IPR028973">
    <property type="entry name" value="PhnB-like"/>
</dbReference>
<reference evidence="2 3" key="1">
    <citation type="journal article" date="2004" name="Extremophiles">
        <title>Halobacillus locisalis sp. nov., a halophilic bacterium isolated from a marine solar saltern of the Yellow Sea in Korea.</title>
        <authorList>
            <person name="Yoon J.H."/>
            <person name="Kang K.H."/>
            <person name="Oh T.K."/>
            <person name="Park Y.H."/>
        </authorList>
    </citation>
    <scope>NUCLEOTIDE SEQUENCE [LARGE SCALE GENOMIC DNA]</scope>
    <source>
        <strain evidence="2 3">KCTC 3788</strain>
    </source>
</reference>
<dbReference type="Pfam" id="PF06983">
    <property type="entry name" value="3-dmu-9_3-mt"/>
    <property type="match status" value="1"/>
</dbReference>
<dbReference type="SUPFAM" id="SSF54593">
    <property type="entry name" value="Glyoxalase/Bleomycin resistance protein/Dihydroxybiphenyl dioxygenase"/>
    <property type="match status" value="1"/>
</dbReference>
<sequence>MKHQATPYFTFNGQAREALDYYKEVFDGEITNLQTFGDADFDTPPEMEDRIMHARLQNGNFLFMVSDNFGNHEVQTGSNISLALELESPEEIERYYNRLKENGKIIMELQDTFWGATFAKVKDAYDITWDLNFEKPQT</sequence>
<dbReference type="AlphaFoldDB" id="A0A838CUT5"/>
<dbReference type="Proteomes" id="UP000571017">
    <property type="component" value="Unassembled WGS sequence"/>
</dbReference>